<dbReference type="Proteomes" id="UP001141806">
    <property type="component" value="Unassembled WGS sequence"/>
</dbReference>
<dbReference type="GO" id="GO:0051082">
    <property type="term" value="F:unfolded protein binding"/>
    <property type="evidence" value="ECO:0007669"/>
    <property type="project" value="InterPro"/>
</dbReference>
<feature type="domain" description="Chaperone DnaJ C-terminal" evidence="2">
    <location>
        <begin position="8"/>
        <end position="75"/>
    </location>
</feature>
<dbReference type="GO" id="GO:0051087">
    <property type="term" value="F:protein-folding chaperone binding"/>
    <property type="evidence" value="ECO:0007669"/>
    <property type="project" value="TreeGrafter"/>
</dbReference>
<dbReference type="Gene3D" id="2.60.260.20">
    <property type="entry name" value="Urease metallochaperone UreE, N-terminal domain"/>
    <property type="match status" value="1"/>
</dbReference>
<accession>A0A9Q0L119</accession>
<protein>
    <recommendedName>
        <fullName evidence="2">Chaperone DnaJ C-terminal domain-containing protein</fullName>
    </recommendedName>
</protein>
<comment type="caution">
    <text evidence="3">The sequence shown here is derived from an EMBL/GenBank/DDBJ whole genome shotgun (WGS) entry which is preliminary data.</text>
</comment>
<proteinExistence type="predicted"/>
<evidence type="ECO:0000256" key="1">
    <source>
        <dbReference type="ARBA" id="ARBA00023186"/>
    </source>
</evidence>
<evidence type="ECO:0000313" key="4">
    <source>
        <dbReference type="Proteomes" id="UP001141806"/>
    </source>
</evidence>
<keyword evidence="4" id="KW-1185">Reference proteome</keyword>
<reference evidence="3" key="1">
    <citation type="journal article" date="2023" name="Plant J.">
        <title>The genome of the king protea, Protea cynaroides.</title>
        <authorList>
            <person name="Chang J."/>
            <person name="Duong T.A."/>
            <person name="Schoeman C."/>
            <person name="Ma X."/>
            <person name="Roodt D."/>
            <person name="Barker N."/>
            <person name="Li Z."/>
            <person name="Van de Peer Y."/>
            <person name="Mizrachi E."/>
        </authorList>
    </citation>
    <scope>NUCLEOTIDE SEQUENCE</scope>
    <source>
        <tissue evidence="3">Young leaves</tissue>
    </source>
</reference>
<dbReference type="GO" id="GO:0006457">
    <property type="term" value="P:protein folding"/>
    <property type="evidence" value="ECO:0007669"/>
    <property type="project" value="InterPro"/>
</dbReference>
<dbReference type="Pfam" id="PF01556">
    <property type="entry name" value="DnaJ_C"/>
    <property type="match status" value="1"/>
</dbReference>
<dbReference type="AlphaFoldDB" id="A0A9Q0L119"/>
<keyword evidence="1" id="KW-0143">Chaperone</keyword>
<dbReference type="InterPro" id="IPR051339">
    <property type="entry name" value="DnaJ_subfamily_B"/>
</dbReference>
<dbReference type="InterPro" id="IPR002939">
    <property type="entry name" value="DnaJ_C"/>
</dbReference>
<sequence length="192" mass="21270">MGDKKPGFLGTDMIFLIAEKRNPIFRREDNDLMLSIELPLVKALIGCTLSIPLLGGEKMGMSLNETVYPGYEKIIPLGAAGETKATVTAIGGDCILLKIKKKRTIPVRLEYSTESPLSDVIICTPLSHSFTLPTLDSYDGMTDLEHHLNSFMAMMLLNGYEDAFIFQGFPNTLRKAAPTWFMNLPAKIDQLL</sequence>
<evidence type="ECO:0000259" key="2">
    <source>
        <dbReference type="Pfam" id="PF01556"/>
    </source>
</evidence>
<dbReference type="OrthoDB" id="550424at2759"/>
<dbReference type="GO" id="GO:0005829">
    <property type="term" value="C:cytosol"/>
    <property type="evidence" value="ECO:0007669"/>
    <property type="project" value="TreeGrafter"/>
</dbReference>
<dbReference type="PANTHER" id="PTHR24078:SF522">
    <property type="entry name" value="DNAJ CHAPERONE C-TERMINAL DOMAIN-CONTAINING PROTEIN"/>
    <property type="match status" value="1"/>
</dbReference>
<dbReference type="InterPro" id="IPR008971">
    <property type="entry name" value="HSP40/DnaJ_pept-bd"/>
</dbReference>
<evidence type="ECO:0000313" key="3">
    <source>
        <dbReference type="EMBL" id="KAJ4980004.1"/>
    </source>
</evidence>
<dbReference type="SUPFAM" id="SSF49493">
    <property type="entry name" value="HSP40/DnaJ peptide-binding domain"/>
    <property type="match status" value="1"/>
</dbReference>
<organism evidence="3 4">
    <name type="scientific">Protea cynaroides</name>
    <dbReference type="NCBI Taxonomy" id="273540"/>
    <lineage>
        <taxon>Eukaryota</taxon>
        <taxon>Viridiplantae</taxon>
        <taxon>Streptophyta</taxon>
        <taxon>Embryophyta</taxon>
        <taxon>Tracheophyta</taxon>
        <taxon>Spermatophyta</taxon>
        <taxon>Magnoliopsida</taxon>
        <taxon>Proteales</taxon>
        <taxon>Proteaceae</taxon>
        <taxon>Protea</taxon>
    </lineage>
</organism>
<name>A0A9Q0L119_9MAGN</name>
<dbReference type="EMBL" id="JAMYWD010000002">
    <property type="protein sequence ID" value="KAJ4980004.1"/>
    <property type="molecule type" value="Genomic_DNA"/>
</dbReference>
<dbReference type="PANTHER" id="PTHR24078">
    <property type="entry name" value="DNAJ HOMOLOG SUBFAMILY C MEMBER"/>
    <property type="match status" value="1"/>
</dbReference>
<gene>
    <name evidence="3" type="ORF">NE237_010784</name>
</gene>